<dbReference type="EMBL" id="JANBUO010003983">
    <property type="protein sequence ID" value="KAJ2788830.1"/>
    <property type="molecule type" value="Genomic_DNA"/>
</dbReference>
<feature type="compositionally biased region" description="Low complexity" evidence="1">
    <location>
        <begin position="159"/>
        <end position="169"/>
    </location>
</feature>
<accession>A0A9W8HMR7</accession>
<feature type="compositionally biased region" description="Low complexity" evidence="1">
    <location>
        <begin position="115"/>
        <end position="127"/>
    </location>
</feature>
<feature type="compositionally biased region" description="Low complexity" evidence="1">
    <location>
        <begin position="85"/>
        <end position="101"/>
    </location>
</feature>
<evidence type="ECO:0000313" key="2">
    <source>
        <dbReference type="EMBL" id="KAJ2788830.1"/>
    </source>
</evidence>
<dbReference type="AlphaFoldDB" id="A0A9W8HMR7"/>
<comment type="caution">
    <text evidence="2">The sequence shown here is derived from an EMBL/GenBank/DDBJ whole genome shotgun (WGS) entry which is preliminary data.</text>
</comment>
<organism evidence="2 3">
    <name type="scientific">Coemansia guatemalensis</name>
    <dbReference type="NCBI Taxonomy" id="2761395"/>
    <lineage>
        <taxon>Eukaryota</taxon>
        <taxon>Fungi</taxon>
        <taxon>Fungi incertae sedis</taxon>
        <taxon>Zoopagomycota</taxon>
        <taxon>Kickxellomycotina</taxon>
        <taxon>Kickxellomycetes</taxon>
        <taxon>Kickxellales</taxon>
        <taxon>Kickxellaceae</taxon>
        <taxon>Coemansia</taxon>
    </lineage>
</organism>
<feature type="region of interest" description="Disordered" evidence="1">
    <location>
        <begin position="70"/>
        <end position="181"/>
    </location>
</feature>
<sequence>MSPPFNGTSQQQVASAALLVSSAAPAIPLFGAGPVHIDHKPHAAPDPTVAAAANYPVTAATAAAIAATLGRSPPQWSQPAQPITAAKSPSSKSPSAVGSGKINSVKAGGVHKSKGSTSSVSSSSTVGASGGGHRRRASASASIDSSERDDDAADKNDNNDNNNDASAGDANEKQKRRRFLE</sequence>
<proteinExistence type="predicted"/>
<keyword evidence="3" id="KW-1185">Reference proteome</keyword>
<dbReference type="Proteomes" id="UP001140094">
    <property type="component" value="Unassembled WGS sequence"/>
</dbReference>
<name>A0A9W8HMR7_9FUNG</name>
<evidence type="ECO:0000313" key="3">
    <source>
        <dbReference type="Proteomes" id="UP001140094"/>
    </source>
</evidence>
<protein>
    <submittedName>
        <fullName evidence="2">Uncharacterized protein</fullName>
    </submittedName>
</protein>
<gene>
    <name evidence="2" type="ORF">H4R20_007294</name>
</gene>
<feature type="non-terminal residue" evidence="2">
    <location>
        <position position="181"/>
    </location>
</feature>
<reference evidence="2" key="1">
    <citation type="submission" date="2022-07" db="EMBL/GenBank/DDBJ databases">
        <title>Phylogenomic reconstructions and comparative analyses of Kickxellomycotina fungi.</title>
        <authorList>
            <person name="Reynolds N.K."/>
            <person name="Stajich J.E."/>
            <person name="Barry K."/>
            <person name="Grigoriev I.V."/>
            <person name="Crous P."/>
            <person name="Smith M.E."/>
        </authorList>
    </citation>
    <scope>NUCLEOTIDE SEQUENCE</scope>
    <source>
        <strain evidence="2">NRRL 1565</strain>
    </source>
</reference>
<evidence type="ECO:0000256" key="1">
    <source>
        <dbReference type="SAM" id="MobiDB-lite"/>
    </source>
</evidence>